<dbReference type="EMBL" id="CAGS01000288">
    <property type="protein sequence ID" value="CCF84546.1"/>
    <property type="molecule type" value="Genomic_DNA"/>
</dbReference>
<evidence type="ECO:0000313" key="1">
    <source>
        <dbReference type="EMBL" id="CCF84546.1"/>
    </source>
</evidence>
<accession>I4EIN4</accession>
<gene>
    <name evidence="1" type="ORF">NITHO_3580002</name>
</gene>
<dbReference type="AlphaFoldDB" id="I4EIN4"/>
<comment type="caution">
    <text evidence="1">The sequence shown here is derived from an EMBL/GenBank/DDBJ whole genome shotgun (WGS) entry which is preliminary data.</text>
</comment>
<reference evidence="1 2" key="1">
    <citation type="journal article" date="2012" name="ISME J.">
        <title>Nitrification expanded: discovery, physiology and genomics of a nitrite-oxidizing bacterium from the phylum Chloroflexi.</title>
        <authorList>
            <person name="Sorokin D.Y."/>
            <person name="Lucker S."/>
            <person name="Vejmelkova D."/>
            <person name="Kostrikina N.A."/>
            <person name="Kleerebezem R."/>
            <person name="Rijpstra W.I."/>
            <person name="Damste J.S."/>
            <person name="Le Paslier D."/>
            <person name="Muyzer G."/>
            <person name="Wagner M."/>
            <person name="van Loosdrecht M.C."/>
            <person name="Daims H."/>
        </authorList>
    </citation>
    <scope>NUCLEOTIDE SEQUENCE [LARGE SCALE GENOMIC DNA]</scope>
    <source>
        <strain evidence="2">none</strain>
    </source>
</reference>
<dbReference type="RefSeq" id="WP_008478780.1">
    <property type="nucleotide sequence ID" value="NZ_CAGS01000288.1"/>
</dbReference>
<sequence>MAGEELEHERLIILPLRLETIAVSGGAVTQPAGIEQSAWNNQTGGICIHSNCTQVNVQVNVAVVGQTSVSSVTLSDVIDDNRWISQSFIFG</sequence>
<protein>
    <submittedName>
        <fullName evidence="1">Uncharacterized protein</fullName>
    </submittedName>
</protein>
<proteinExistence type="predicted"/>
<name>I4EIN4_9BACT</name>
<keyword evidence="2" id="KW-1185">Reference proteome</keyword>
<evidence type="ECO:0000313" key="2">
    <source>
        <dbReference type="Proteomes" id="UP000004221"/>
    </source>
</evidence>
<dbReference type="Proteomes" id="UP000004221">
    <property type="component" value="Unassembled WGS sequence"/>
</dbReference>
<organism evidence="1 2">
    <name type="scientific">Nitrolancea hollandica Lb</name>
    <dbReference type="NCBI Taxonomy" id="1129897"/>
    <lineage>
        <taxon>Bacteria</taxon>
        <taxon>Pseudomonadati</taxon>
        <taxon>Thermomicrobiota</taxon>
        <taxon>Thermomicrobia</taxon>
        <taxon>Sphaerobacterales</taxon>
        <taxon>Sphaerobacterineae</taxon>
        <taxon>Sphaerobacteraceae</taxon>
        <taxon>Nitrolancea</taxon>
    </lineage>
</organism>